<accession>A0ABT2GZV5</accession>
<organism evidence="2 3">
    <name type="scientific">Herbiconiux daphne</name>
    <dbReference type="NCBI Taxonomy" id="2970914"/>
    <lineage>
        <taxon>Bacteria</taxon>
        <taxon>Bacillati</taxon>
        <taxon>Actinomycetota</taxon>
        <taxon>Actinomycetes</taxon>
        <taxon>Micrococcales</taxon>
        <taxon>Microbacteriaceae</taxon>
        <taxon>Herbiconiux</taxon>
    </lineage>
</organism>
<sequence>MTSDQETQDEPIMAGATDATEQQKHDGRQEQIDADAHRDAGLDDSLRSVRAVGENRSGSGADNEFADADHESHESHASHEGADHE</sequence>
<evidence type="ECO:0000313" key="3">
    <source>
        <dbReference type="Proteomes" id="UP001165586"/>
    </source>
</evidence>
<reference evidence="2" key="1">
    <citation type="submission" date="2022-08" db="EMBL/GenBank/DDBJ databases">
        <authorList>
            <person name="Deng Y."/>
            <person name="Han X.-F."/>
            <person name="Zhang Y.-Q."/>
        </authorList>
    </citation>
    <scope>NUCLEOTIDE SEQUENCE</scope>
    <source>
        <strain evidence="2">CPCC 203386</strain>
    </source>
</reference>
<dbReference type="RefSeq" id="WP_259538285.1">
    <property type="nucleotide sequence ID" value="NZ_JANLCJ010000002.1"/>
</dbReference>
<dbReference type="EMBL" id="JANLCJ010000002">
    <property type="protein sequence ID" value="MCS5733468.1"/>
    <property type="molecule type" value="Genomic_DNA"/>
</dbReference>
<gene>
    <name evidence="2" type="ORF">N1032_06920</name>
</gene>
<proteinExistence type="predicted"/>
<evidence type="ECO:0000256" key="1">
    <source>
        <dbReference type="SAM" id="MobiDB-lite"/>
    </source>
</evidence>
<comment type="caution">
    <text evidence="2">The sequence shown here is derived from an EMBL/GenBank/DDBJ whole genome shotgun (WGS) entry which is preliminary data.</text>
</comment>
<evidence type="ECO:0000313" key="2">
    <source>
        <dbReference type="EMBL" id="MCS5733468.1"/>
    </source>
</evidence>
<protein>
    <submittedName>
        <fullName evidence="2">Uncharacterized protein</fullName>
    </submittedName>
</protein>
<feature type="compositionally biased region" description="Basic and acidic residues" evidence="1">
    <location>
        <begin position="67"/>
        <end position="85"/>
    </location>
</feature>
<dbReference type="Proteomes" id="UP001165586">
    <property type="component" value="Unassembled WGS sequence"/>
</dbReference>
<feature type="compositionally biased region" description="Basic and acidic residues" evidence="1">
    <location>
        <begin position="21"/>
        <end position="47"/>
    </location>
</feature>
<name>A0ABT2GZV5_9MICO</name>
<keyword evidence="3" id="KW-1185">Reference proteome</keyword>
<feature type="region of interest" description="Disordered" evidence="1">
    <location>
        <begin position="1"/>
        <end position="85"/>
    </location>
</feature>